<dbReference type="InterPro" id="IPR001173">
    <property type="entry name" value="Glyco_trans_2-like"/>
</dbReference>
<dbReference type="PANTHER" id="PTHR43685:SF2">
    <property type="entry name" value="GLYCOSYLTRANSFERASE 2-LIKE DOMAIN-CONTAINING PROTEIN"/>
    <property type="match status" value="1"/>
</dbReference>
<accession>A0A3R6H3T6</accession>
<dbReference type="Gene3D" id="3.90.550.10">
    <property type="entry name" value="Spore Coat Polysaccharide Biosynthesis Protein SpsA, Chain A"/>
    <property type="match status" value="1"/>
</dbReference>
<proteinExistence type="predicted"/>
<organism evidence="2 3">
    <name type="scientific">Parabacteroides merdae</name>
    <dbReference type="NCBI Taxonomy" id="46503"/>
    <lineage>
        <taxon>Bacteria</taxon>
        <taxon>Pseudomonadati</taxon>
        <taxon>Bacteroidota</taxon>
        <taxon>Bacteroidia</taxon>
        <taxon>Bacteroidales</taxon>
        <taxon>Tannerellaceae</taxon>
        <taxon>Parabacteroides</taxon>
    </lineage>
</organism>
<protein>
    <submittedName>
        <fullName evidence="2">Glycosyltransferase</fullName>
    </submittedName>
</protein>
<dbReference type="InterPro" id="IPR029044">
    <property type="entry name" value="Nucleotide-diphossugar_trans"/>
</dbReference>
<dbReference type="AlphaFoldDB" id="A0A3R6H3T6"/>
<dbReference type="GO" id="GO:0016740">
    <property type="term" value="F:transferase activity"/>
    <property type="evidence" value="ECO:0007669"/>
    <property type="project" value="UniProtKB-KW"/>
</dbReference>
<dbReference type="SUPFAM" id="SSF53448">
    <property type="entry name" value="Nucleotide-diphospho-sugar transferases"/>
    <property type="match status" value="1"/>
</dbReference>
<dbReference type="Pfam" id="PF00535">
    <property type="entry name" value="Glycos_transf_2"/>
    <property type="match status" value="1"/>
</dbReference>
<evidence type="ECO:0000313" key="3">
    <source>
        <dbReference type="Proteomes" id="UP000286260"/>
    </source>
</evidence>
<comment type="caution">
    <text evidence="2">The sequence shown here is derived from an EMBL/GenBank/DDBJ whole genome shotgun (WGS) entry which is preliminary data.</text>
</comment>
<reference evidence="2 3" key="1">
    <citation type="submission" date="2018-08" db="EMBL/GenBank/DDBJ databases">
        <title>A genome reference for cultivated species of the human gut microbiota.</title>
        <authorList>
            <person name="Zou Y."/>
            <person name="Xue W."/>
            <person name="Luo G."/>
        </authorList>
    </citation>
    <scope>NUCLEOTIDE SEQUENCE [LARGE SCALE GENOMIC DNA]</scope>
    <source>
        <strain evidence="2 3">AM34-17</strain>
    </source>
</reference>
<dbReference type="PANTHER" id="PTHR43685">
    <property type="entry name" value="GLYCOSYLTRANSFERASE"/>
    <property type="match status" value="1"/>
</dbReference>
<dbReference type="RefSeq" id="WP_122204404.1">
    <property type="nucleotide sequence ID" value="NZ_QRPL01000005.1"/>
</dbReference>
<dbReference type="EMBL" id="QSII01000011">
    <property type="protein sequence ID" value="RHC85234.1"/>
    <property type="molecule type" value="Genomic_DNA"/>
</dbReference>
<dbReference type="Proteomes" id="UP000286260">
    <property type="component" value="Unassembled WGS sequence"/>
</dbReference>
<evidence type="ECO:0000313" key="2">
    <source>
        <dbReference type="EMBL" id="RHC85234.1"/>
    </source>
</evidence>
<keyword evidence="2" id="KW-0808">Transferase</keyword>
<gene>
    <name evidence="2" type="ORF">DW828_09630</name>
</gene>
<feature type="domain" description="Glycosyltransferase 2-like" evidence="1">
    <location>
        <begin position="59"/>
        <end position="185"/>
    </location>
</feature>
<sequence>MSENLLTFSDLELLLIGITGVLFIIQILYYLITYSRPLRAATAKSTERVTADKDAQPVSVIVYAHGEPEDLRNNLPVLLNQDYPDYEIIVVNDGSDANSEDVLKLFSNEYKNLYYTYVPVDTQYLSHKKLALTMGIKAARHDILLFTEADCRPIGPKWIKAMAGSYNPETDIILGFCTYRHTKGFLHKLIAYDNLTNGLQMISSALSHHPFTGNGRNLSYRKKLFFAHKGYARSLNLHAGADDLFINEVSNPANTQVQLSSDSIIKMNKVGDSETWREIKTSHAATKRFYKGGSLTFYRMETIGYLFFWIAGIATFIVGLSGNWLLSILAGLLLFLRFTVKALVYKKSALLLQQKPLTAWLPLLEIAQPVYDIYIHIYRMFNGKKDFTNNVA</sequence>
<name>A0A3R6H3T6_9BACT</name>
<dbReference type="InterPro" id="IPR050834">
    <property type="entry name" value="Glycosyltransf_2"/>
</dbReference>
<evidence type="ECO:0000259" key="1">
    <source>
        <dbReference type="Pfam" id="PF00535"/>
    </source>
</evidence>